<dbReference type="PANTHER" id="PTHR47691:SF3">
    <property type="entry name" value="HTH-TYPE TRANSCRIPTIONAL REGULATOR RV0890C-RELATED"/>
    <property type="match status" value="1"/>
</dbReference>
<comment type="caution">
    <text evidence="4">The sequence shown here is derived from an EMBL/GenBank/DDBJ whole genome shotgun (WGS) entry which is preliminary data.</text>
</comment>
<dbReference type="PRINTS" id="PR00364">
    <property type="entry name" value="DISEASERSIST"/>
</dbReference>
<proteinExistence type="predicted"/>
<reference evidence="4 5" key="1">
    <citation type="submission" date="2021-08" db="EMBL/GenBank/DDBJ databases">
        <authorList>
            <person name="Peeters C."/>
        </authorList>
    </citation>
    <scope>NUCLEOTIDE SEQUENCE [LARGE SCALE GENOMIC DNA]</scope>
    <source>
        <strain evidence="4 5">LMG 32289</strain>
    </source>
</reference>
<dbReference type="EMBL" id="CAJZAG010000001">
    <property type="protein sequence ID" value="CAG9164023.1"/>
    <property type="molecule type" value="Genomic_DNA"/>
</dbReference>
<dbReference type="InterPro" id="IPR027417">
    <property type="entry name" value="P-loop_NTPase"/>
</dbReference>
<dbReference type="Gene3D" id="3.40.50.300">
    <property type="entry name" value="P-loop containing nucleotide triphosphate hydrolases"/>
    <property type="match status" value="1"/>
</dbReference>
<gene>
    <name evidence="4" type="ORF">LMG32289_00357</name>
</gene>
<evidence type="ECO:0000313" key="5">
    <source>
        <dbReference type="Proteomes" id="UP000706525"/>
    </source>
</evidence>
<dbReference type="Pfam" id="PF13401">
    <property type="entry name" value="AAA_22"/>
    <property type="match status" value="1"/>
</dbReference>
<dbReference type="InterPro" id="IPR016032">
    <property type="entry name" value="Sig_transdc_resp-reg_C-effctor"/>
</dbReference>
<sequence length="478" mass="51387">MSETYSFGPFQLYTQSRILERAGAAIAMGSRAFDMLVAMVQRPGEVLSHRELMALAWPELVVEESNVRVQMAKLRRVLGCGQNGTQYIASVSGRGYCFVAPLTNLPVMRPDDSGCDDTNPDTHRCGLWRAAPAPLSQAIGRCEHLGELSRALRCARVVTVVGAGGAGKTTLAVLLCHAMREFAGATCFVDFSAVAHGPQQGAQLGETLARAFGLEIDTHTGDALTGQVLKTIAARRMLLVLDNCEHVIDDVAHFVEQLVLCAPEVRIVATSREALRVNGERIYAIPPLGLPPLAGPLTAQQAMAFPSVQLFMDRAMEGGYDAALADRHAAVVAGICRRLDGNPLAIELVASRVALYGIDGVAELLGNQLMLSWRGRRDAPARHGTVEATLDWSCHLLPASDRRVLHRLSTFTDEFTIDAAVAAAVDEGDTRGTMAVTQSIADLIEKSLIAVRAIDGKTTLRLLDTTRTYAATRLQPGL</sequence>
<evidence type="ECO:0000256" key="2">
    <source>
        <dbReference type="PROSITE-ProRule" id="PRU01091"/>
    </source>
</evidence>
<dbReference type="InterPro" id="IPR049945">
    <property type="entry name" value="AAA_22"/>
</dbReference>
<dbReference type="SUPFAM" id="SSF46894">
    <property type="entry name" value="C-terminal effector domain of the bipartite response regulators"/>
    <property type="match status" value="1"/>
</dbReference>
<dbReference type="RefSeq" id="WP_223981086.1">
    <property type="nucleotide sequence ID" value="NZ_CAJZAG010000001.1"/>
</dbReference>
<evidence type="ECO:0000259" key="3">
    <source>
        <dbReference type="PROSITE" id="PS51755"/>
    </source>
</evidence>
<dbReference type="Pfam" id="PF25872">
    <property type="entry name" value="HTH_77"/>
    <property type="match status" value="1"/>
</dbReference>
<organism evidence="4 5">
    <name type="scientific">Cupriavidus pampae</name>
    <dbReference type="NCBI Taxonomy" id="659251"/>
    <lineage>
        <taxon>Bacteria</taxon>
        <taxon>Pseudomonadati</taxon>
        <taxon>Pseudomonadota</taxon>
        <taxon>Betaproteobacteria</taxon>
        <taxon>Burkholderiales</taxon>
        <taxon>Burkholderiaceae</taxon>
        <taxon>Cupriavidus</taxon>
    </lineage>
</organism>
<protein>
    <recommendedName>
        <fullName evidence="3">OmpR/PhoB-type domain-containing protein</fullName>
    </recommendedName>
</protein>
<dbReference type="Pfam" id="PF00486">
    <property type="entry name" value="Trans_reg_C"/>
    <property type="match status" value="1"/>
</dbReference>
<dbReference type="CDD" id="cd00383">
    <property type="entry name" value="trans_reg_C"/>
    <property type="match status" value="1"/>
</dbReference>
<dbReference type="Proteomes" id="UP000706525">
    <property type="component" value="Unassembled WGS sequence"/>
</dbReference>
<evidence type="ECO:0000313" key="4">
    <source>
        <dbReference type="EMBL" id="CAG9164023.1"/>
    </source>
</evidence>
<evidence type="ECO:0000256" key="1">
    <source>
        <dbReference type="ARBA" id="ARBA00023125"/>
    </source>
</evidence>
<dbReference type="InterPro" id="IPR036388">
    <property type="entry name" value="WH-like_DNA-bd_sf"/>
</dbReference>
<dbReference type="PANTHER" id="PTHR47691">
    <property type="entry name" value="REGULATOR-RELATED"/>
    <property type="match status" value="1"/>
</dbReference>
<keyword evidence="5" id="KW-1185">Reference proteome</keyword>
<dbReference type="InterPro" id="IPR001867">
    <property type="entry name" value="OmpR/PhoB-type_DNA-bd"/>
</dbReference>
<accession>A0ABM8W9X6</accession>
<feature type="domain" description="OmpR/PhoB-type" evidence="3">
    <location>
        <begin position="2"/>
        <end position="100"/>
    </location>
</feature>
<dbReference type="SUPFAM" id="SSF52540">
    <property type="entry name" value="P-loop containing nucleoside triphosphate hydrolases"/>
    <property type="match status" value="1"/>
</dbReference>
<dbReference type="SMART" id="SM00862">
    <property type="entry name" value="Trans_reg_C"/>
    <property type="match status" value="1"/>
</dbReference>
<dbReference type="PROSITE" id="PS51755">
    <property type="entry name" value="OMPR_PHOB"/>
    <property type="match status" value="1"/>
</dbReference>
<dbReference type="Gene3D" id="1.10.10.10">
    <property type="entry name" value="Winged helix-like DNA-binding domain superfamily/Winged helix DNA-binding domain"/>
    <property type="match status" value="1"/>
</dbReference>
<keyword evidence="1 2" id="KW-0238">DNA-binding</keyword>
<name>A0ABM8W9X6_9BURK</name>
<feature type="DNA-binding region" description="OmpR/PhoB-type" evidence="2">
    <location>
        <begin position="2"/>
        <end position="100"/>
    </location>
</feature>
<dbReference type="InterPro" id="IPR058852">
    <property type="entry name" value="HTH_77"/>
</dbReference>